<dbReference type="PANTHER" id="PTHR10805:SF0">
    <property type="entry name" value="COATOMER SUBUNIT EPSILON"/>
    <property type="match status" value="1"/>
</dbReference>
<dbReference type="EMBL" id="MU825672">
    <property type="protein sequence ID" value="KAJ7388066.1"/>
    <property type="molecule type" value="Genomic_DNA"/>
</dbReference>
<evidence type="ECO:0000256" key="4">
    <source>
        <dbReference type="ARBA" id="ARBA00011775"/>
    </source>
</evidence>
<comment type="caution">
    <text evidence="14">The sequence shown here is derived from an EMBL/GenBank/DDBJ whole genome shotgun (WGS) entry which is preliminary data.</text>
</comment>
<dbReference type="GO" id="GO:0005198">
    <property type="term" value="F:structural molecule activity"/>
    <property type="evidence" value="ECO:0007669"/>
    <property type="project" value="InterPro"/>
</dbReference>
<evidence type="ECO:0000256" key="7">
    <source>
        <dbReference type="ARBA" id="ARBA00022490"/>
    </source>
</evidence>
<proteinExistence type="inferred from homology"/>
<keyword evidence="10" id="KW-0333">Golgi apparatus</keyword>
<accession>A0A9W9ZUG2</accession>
<evidence type="ECO:0000256" key="2">
    <source>
        <dbReference type="ARBA" id="ARBA00004347"/>
    </source>
</evidence>
<keyword evidence="6" id="KW-0813">Transport</keyword>
<organism evidence="14 15">
    <name type="scientific">Desmophyllum pertusum</name>
    <dbReference type="NCBI Taxonomy" id="174260"/>
    <lineage>
        <taxon>Eukaryota</taxon>
        <taxon>Metazoa</taxon>
        <taxon>Cnidaria</taxon>
        <taxon>Anthozoa</taxon>
        <taxon>Hexacorallia</taxon>
        <taxon>Scleractinia</taxon>
        <taxon>Caryophylliina</taxon>
        <taxon>Caryophylliidae</taxon>
        <taxon>Desmophyllum</taxon>
    </lineage>
</organism>
<dbReference type="Pfam" id="PF04733">
    <property type="entry name" value="Coatomer_E"/>
    <property type="match status" value="1"/>
</dbReference>
<dbReference type="GO" id="GO:0006891">
    <property type="term" value="P:intra-Golgi vesicle-mediated transport"/>
    <property type="evidence" value="ECO:0007669"/>
    <property type="project" value="TreeGrafter"/>
</dbReference>
<evidence type="ECO:0000256" key="1">
    <source>
        <dbReference type="ARBA" id="ARBA00004255"/>
    </source>
</evidence>
<dbReference type="AlphaFoldDB" id="A0A9W9ZUG2"/>
<dbReference type="GO" id="GO:0006888">
    <property type="term" value="P:endoplasmic reticulum to Golgi vesicle-mediated transport"/>
    <property type="evidence" value="ECO:0007669"/>
    <property type="project" value="TreeGrafter"/>
</dbReference>
<evidence type="ECO:0000256" key="3">
    <source>
        <dbReference type="ARBA" id="ARBA00008827"/>
    </source>
</evidence>
<keyword evidence="9" id="KW-0653">Protein transport</keyword>
<evidence type="ECO:0000256" key="9">
    <source>
        <dbReference type="ARBA" id="ARBA00022927"/>
    </source>
</evidence>
<evidence type="ECO:0000256" key="13">
    <source>
        <dbReference type="ARBA" id="ARBA00031602"/>
    </source>
</evidence>
<evidence type="ECO:0000256" key="6">
    <source>
        <dbReference type="ARBA" id="ARBA00022448"/>
    </source>
</evidence>
<evidence type="ECO:0000256" key="11">
    <source>
        <dbReference type="ARBA" id="ARBA00023136"/>
    </source>
</evidence>
<evidence type="ECO:0000256" key="5">
    <source>
        <dbReference type="ARBA" id="ARBA00015828"/>
    </source>
</evidence>
<dbReference type="PANTHER" id="PTHR10805">
    <property type="entry name" value="COATOMER SUBUNIT EPSILON"/>
    <property type="match status" value="1"/>
</dbReference>
<dbReference type="InterPro" id="IPR011990">
    <property type="entry name" value="TPR-like_helical_dom_sf"/>
</dbReference>
<dbReference type="GO" id="GO:0015031">
    <property type="term" value="P:protein transport"/>
    <property type="evidence" value="ECO:0007669"/>
    <property type="project" value="UniProtKB-KW"/>
</dbReference>
<keyword evidence="8" id="KW-0931">ER-Golgi transport</keyword>
<gene>
    <name evidence="14" type="ORF">OS493_040023</name>
</gene>
<keyword evidence="7" id="KW-0963">Cytoplasm</keyword>
<keyword evidence="11" id="KW-0472">Membrane</keyword>
<sequence>LLPKRGLAIEKDVYMYRAYTAQGKHRVVLDEVSSSSPSEVQPVRMLADYQQNPSKRDSILKLIEKKLNSSDLNDYDLLMAASIYFNEQ</sequence>
<evidence type="ECO:0000313" key="14">
    <source>
        <dbReference type="EMBL" id="KAJ7388066.1"/>
    </source>
</evidence>
<comment type="subunit">
    <text evidence="4">Oligomeric complex that consists of at least the alpha, beta, beta', gamma, delta, epsilon and zeta subunits.</text>
</comment>
<keyword evidence="15" id="KW-1185">Reference proteome</keyword>
<feature type="non-terminal residue" evidence="14">
    <location>
        <position position="1"/>
    </location>
</feature>
<feature type="non-terminal residue" evidence="14">
    <location>
        <position position="88"/>
    </location>
</feature>
<dbReference type="Proteomes" id="UP001163046">
    <property type="component" value="Unassembled WGS sequence"/>
</dbReference>
<dbReference type="GO" id="GO:0006890">
    <property type="term" value="P:retrograde vesicle-mediated transport, Golgi to endoplasmic reticulum"/>
    <property type="evidence" value="ECO:0007669"/>
    <property type="project" value="InterPro"/>
</dbReference>
<dbReference type="InterPro" id="IPR006822">
    <property type="entry name" value="Coatomer_esu"/>
</dbReference>
<evidence type="ECO:0000256" key="10">
    <source>
        <dbReference type="ARBA" id="ARBA00023034"/>
    </source>
</evidence>
<protein>
    <recommendedName>
        <fullName evidence="5">Coatomer subunit epsilon</fullName>
    </recommendedName>
    <alternativeName>
        <fullName evidence="13">Epsilon-coat protein</fullName>
    </alternativeName>
</protein>
<keyword evidence="12" id="KW-0968">Cytoplasmic vesicle</keyword>
<dbReference type="GO" id="GO:0000139">
    <property type="term" value="C:Golgi membrane"/>
    <property type="evidence" value="ECO:0007669"/>
    <property type="project" value="UniProtKB-SubCell"/>
</dbReference>
<comment type="similarity">
    <text evidence="3">Belongs to the COPE family.</text>
</comment>
<evidence type="ECO:0000256" key="12">
    <source>
        <dbReference type="ARBA" id="ARBA00023329"/>
    </source>
</evidence>
<evidence type="ECO:0000256" key="8">
    <source>
        <dbReference type="ARBA" id="ARBA00022892"/>
    </source>
</evidence>
<reference evidence="14" key="1">
    <citation type="submission" date="2023-01" db="EMBL/GenBank/DDBJ databases">
        <title>Genome assembly of the deep-sea coral Lophelia pertusa.</title>
        <authorList>
            <person name="Herrera S."/>
            <person name="Cordes E."/>
        </authorList>
    </citation>
    <scope>NUCLEOTIDE SEQUENCE</scope>
    <source>
        <strain evidence="14">USNM1676648</strain>
        <tissue evidence="14">Polyp</tissue>
    </source>
</reference>
<comment type="subcellular location">
    <subcellularLocation>
        <location evidence="2">Cytoplasmic vesicle</location>
        <location evidence="2">COPI-coated vesicle membrane</location>
        <topology evidence="2">Peripheral membrane protein</topology>
        <orientation evidence="2">Cytoplasmic side</orientation>
    </subcellularLocation>
    <subcellularLocation>
        <location evidence="1">Golgi apparatus membrane</location>
        <topology evidence="1">Peripheral membrane protein</topology>
        <orientation evidence="1">Cytoplasmic side</orientation>
    </subcellularLocation>
</comment>
<name>A0A9W9ZUG2_9CNID</name>
<dbReference type="GO" id="GO:0030126">
    <property type="term" value="C:COPI vesicle coat"/>
    <property type="evidence" value="ECO:0007669"/>
    <property type="project" value="TreeGrafter"/>
</dbReference>
<evidence type="ECO:0000313" key="15">
    <source>
        <dbReference type="Proteomes" id="UP001163046"/>
    </source>
</evidence>
<dbReference type="Gene3D" id="1.25.40.10">
    <property type="entry name" value="Tetratricopeptide repeat domain"/>
    <property type="match status" value="1"/>
</dbReference>